<sequence>MLTLSPKAPFLYQPQNPNPKIQHYKPQINGMYCKSELQSERGLEFETGETFFRHESAKGRDLAEGYFREFEESRQRFWGMKKMGLFTHLDANRVLSECYLQKDFFDLIDIDSFGSDISLFLRSAMNTLSFDGLLYVTSTDGHSSERGHILTKPCLVVCLLNLDTGILESRRYVVKIALIVDLNGYDLCTFMSSSLAAFGAYVRPMPYSNEVGLRMLIGIMVSSPTATIVEIHKNFHGLNLVRFSCSCSGNHMFFPQGSRSLVYFRPVDRTSSYVPTSVKMIKFGAEEWGWDRNGAETESGKTSETDVGLKSDPRLKNLDTRSRWMSVGKRAKNQFSSTKDMMSAMHKRWILIQGEPSATVNIAATIIFDVEEEPRVELLEEKSVFPVKVKRVDAGEQDYMGMVHVAIPKAIPVSKNLSTSQQLFKHWEEF</sequence>
<accession>A0ACC4B749</accession>
<dbReference type="EMBL" id="RCHU02000013">
    <property type="protein sequence ID" value="KAL3574101.1"/>
    <property type="molecule type" value="Genomic_DNA"/>
</dbReference>
<evidence type="ECO:0000313" key="1">
    <source>
        <dbReference type="EMBL" id="KAL3574101.1"/>
    </source>
</evidence>
<name>A0ACC4B749_POPAL</name>
<keyword evidence="2" id="KW-1185">Reference proteome</keyword>
<protein>
    <submittedName>
        <fullName evidence="1">Uncharacterized protein</fullName>
    </submittedName>
</protein>
<comment type="caution">
    <text evidence="1">The sequence shown here is derived from an EMBL/GenBank/DDBJ whole genome shotgun (WGS) entry which is preliminary data.</text>
</comment>
<dbReference type="Proteomes" id="UP000309997">
    <property type="component" value="Unassembled WGS sequence"/>
</dbReference>
<proteinExistence type="predicted"/>
<organism evidence="1 2">
    <name type="scientific">Populus alba</name>
    <name type="common">White poplar</name>
    <dbReference type="NCBI Taxonomy" id="43335"/>
    <lineage>
        <taxon>Eukaryota</taxon>
        <taxon>Viridiplantae</taxon>
        <taxon>Streptophyta</taxon>
        <taxon>Embryophyta</taxon>
        <taxon>Tracheophyta</taxon>
        <taxon>Spermatophyta</taxon>
        <taxon>Magnoliopsida</taxon>
        <taxon>eudicotyledons</taxon>
        <taxon>Gunneridae</taxon>
        <taxon>Pentapetalae</taxon>
        <taxon>rosids</taxon>
        <taxon>fabids</taxon>
        <taxon>Malpighiales</taxon>
        <taxon>Salicaceae</taxon>
        <taxon>Saliceae</taxon>
        <taxon>Populus</taxon>
    </lineage>
</organism>
<gene>
    <name evidence="1" type="ORF">D5086_024714</name>
</gene>
<evidence type="ECO:0000313" key="2">
    <source>
        <dbReference type="Proteomes" id="UP000309997"/>
    </source>
</evidence>
<reference evidence="1 2" key="1">
    <citation type="journal article" date="2024" name="Plant Biotechnol. J.">
        <title>Genome and CRISPR/Cas9 system of a widespread forest tree (Populus alba) in the world.</title>
        <authorList>
            <person name="Liu Y.J."/>
            <person name="Jiang P.F."/>
            <person name="Han X.M."/>
            <person name="Li X.Y."/>
            <person name="Wang H.M."/>
            <person name="Wang Y.J."/>
            <person name="Wang X.X."/>
            <person name="Zeng Q.Y."/>
        </authorList>
    </citation>
    <scope>NUCLEOTIDE SEQUENCE [LARGE SCALE GENOMIC DNA]</scope>
    <source>
        <strain evidence="2">cv. PAL-ZL1</strain>
    </source>
</reference>